<dbReference type="InterPro" id="IPR011545">
    <property type="entry name" value="DEAD/DEAH_box_helicase_dom"/>
</dbReference>
<name>A0A0F7SMR1_PHARH</name>
<reference evidence="7" key="1">
    <citation type="submission" date="2014-08" db="EMBL/GenBank/DDBJ databases">
        <authorList>
            <person name="Sharma Rahul"/>
            <person name="Thines Marco"/>
        </authorList>
    </citation>
    <scope>NUCLEOTIDE SEQUENCE</scope>
</reference>
<feature type="domain" description="Helicase ATP-binding" evidence="5">
    <location>
        <begin position="1152"/>
        <end position="1321"/>
    </location>
</feature>
<dbReference type="SMART" id="SM00490">
    <property type="entry name" value="HELICc"/>
    <property type="match status" value="1"/>
</dbReference>
<dbReference type="InterPro" id="IPR014001">
    <property type="entry name" value="Helicase_ATP-bd"/>
</dbReference>
<dbReference type="InterPro" id="IPR003593">
    <property type="entry name" value="AAA+_ATPase"/>
</dbReference>
<dbReference type="SUPFAM" id="SSF52540">
    <property type="entry name" value="P-loop containing nucleoside triphosphate hydrolases"/>
    <property type="match status" value="3"/>
</dbReference>
<evidence type="ECO:0000256" key="1">
    <source>
        <dbReference type="ARBA" id="ARBA00022741"/>
    </source>
</evidence>
<dbReference type="InterPro" id="IPR027417">
    <property type="entry name" value="P-loop_NTPase"/>
</dbReference>
<keyword evidence="2" id="KW-0378">Hydrolase</keyword>
<dbReference type="PANTHER" id="PTHR47961">
    <property type="entry name" value="DNA POLYMERASE THETA, PUTATIVE (AFU_ORTHOLOGUE AFUA_1G05260)-RELATED"/>
    <property type="match status" value="1"/>
</dbReference>
<dbReference type="GO" id="GO:0016787">
    <property type="term" value="F:hydrolase activity"/>
    <property type="evidence" value="ECO:0007669"/>
    <property type="project" value="UniProtKB-KW"/>
</dbReference>
<protein>
    <submittedName>
        <fullName evidence="7">Sec63-domain-containing protein</fullName>
    </submittedName>
</protein>
<dbReference type="InterPro" id="IPR001650">
    <property type="entry name" value="Helicase_C-like"/>
</dbReference>
<dbReference type="EMBL" id="LN483345">
    <property type="protein sequence ID" value="CDZ98858.1"/>
    <property type="molecule type" value="Genomic_DNA"/>
</dbReference>
<dbReference type="GO" id="GO:0004386">
    <property type="term" value="F:helicase activity"/>
    <property type="evidence" value="ECO:0007669"/>
    <property type="project" value="UniProtKB-KW"/>
</dbReference>
<dbReference type="InterPro" id="IPR050474">
    <property type="entry name" value="Hel308_SKI2-like"/>
</dbReference>
<evidence type="ECO:0000313" key="7">
    <source>
        <dbReference type="EMBL" id="CDZ98858.1"/>
    </source>
</evidence>
<keyword evidence="1" id="KW-0547">Nucleotide-binding</keyword>
<dbReference type="FunFam" id="1.10.10.10:FF:000024">
    <property type="entry name" value="U5 small nuclear ribonucleoprotein helicase"/>
    <property type="match status" value="1"/>
</dbReference>
<dbReference type="InterPro" id="IPR036388">
    <property type="entry name" value="WH-like_DNA-bd_sf"/>
</dbReference>
<dbReference type="Gene3D" id="1.10.3380.10">
    <property type="entry name" value="Sec63 N-terminal domain-like domain"/>
    <property type="match status" value="1"/>
</dbReference>
<dbReference type="Pfam" id="PF00271">
    <property type="entry name" value="Helicase_C"/>
    <property type="match status" value="1"/>
</dbReference>
<evidence type="ECO:0000256" key="3">
    <source>
        <dbReference type="ARBA" id="ARBA00022806"/>
    </source>
</evidence>
<proteinExistence type="predicted"/>
<dbReference type="SMART" id="SM00973">
    <property type="entry name" value="Sec63"/>
    <property type="match status" value="1"/>
</dbReference>
<keyword evidence="4" id="KW-0067">ATP-binding</keyword>
<dbReference type="Gene3D" id="3.40.50.300">
    <property type="entry name" value="P-loop containing nucleotide triphosphate hydrolases"/>
    <property type="match status" value="4"/>
</dbReference>
<dbReference type="Pfam" id="PF23445">
    <property type="entry name" value="WHD_SNRNP200"/>
    <property type="match status" value="2"/>
</dbReference>
<dbReference type="GO" id="GO:0003676">
    <property type="term" value="F:nucleic acid binding"/>
    <property type="evidence" value="ECO:0007669"/>
    <property type="project" value="InterPro"/>
</dbReference>
<dbReference type="Pfam" id="PF02889">
    <property type="entry name" value="Sec63"/>
    <property type="match status" value="1"/>
</dbReference>
<dbReference type="PROSITE" id="PS51192">
    <property type="entry name" value="HELICASE_ATP_BIND_1"/>
    <property type="match status" value="2"/>
</dbReference>
<dbReference type="PROSITE" id="PS51194">
    <property type="entry name" value="HELICASE_CTER"/>
    <property type="match status" value="1"/>
</dbReference>
<dbReference type="FunFam" id="1.10.3380.10:FF:000001">
    <property type="entry name" value="U5 small nuclear ribonucleoprotein helicase"/>
    <property type="match status" value="1"/>
</dbReference>
<accession>A0A0F7SMR1</accession>
<dbReference type="SMART" id="SM00487">
    <property type="entry name" value="DEXDc"/>
    <property type="match status" value="2"/>
</dbReference>
<sequence length="1658" mass="184263">MITSSDPNCFYGNAPWLNFYPSTRFSLPPLPSSASGTSSVMSAMLTVEVQYHLALILPRSSSKSTLEPFSTPPLQHLPSFDHAQIPRSWTWRDPLLPLPNNRSDGLVHTGEIIAQSSESTVLSLLMSRTPALPLAHIKSLLQGPQLPDELASSLLDIIGFDDGGWELVEMLVKERVQIGRLISDEAYSKPASNQPIDPDFLLAQSLRQNAQRNLPLAAASSAQEVYPHVYQAAKHSGLAGMSYGGRFALPMGTMRFDYDLHEEVTVPPSRPIPPKTNEKLIPLTEMDNLCRGSFPGYTSLNRVQSIIFPTAYGTNENMLVCAPTGAGKTEVATLSILRVLSQNLLPNLPNSVVPRIARDDFKIIYVAPMKALAAEIVRKLGKRLGWLKINVRELTGDMQLTKAEIAETQIIVTTPEKWDVVTRKPTGEGELASKVKLLIIDEVHLLNEERGAVIETIVARTLRQVESSQSLIRIVGLSATLPNYVDVGDFLRPVPLEQHFLGIRGKNNSPQQKKNLDEVVFEKVSEMVSRGHQVMVFVHARKETVKSGMTLHDQIMKEGTAADYDCSDNPVWEKFKRDIGTSKNKEMRELFGYGIGIHHAGMLRTDRNMVERMFESGCLKVLFCTSTLAWGVNLPAHAVVIKGTQVYDSGVGKFVNLSILDVLQIFGRAGRPGFETSGVGYICTPQDQLDHYLDAILSQHPIESQFVAGMIDSMNAEIALGTITDVGEAVQWMGYTYLFVRMKRNPFNYGMPHDVTADDPQLGNKRHQLVQLAAKKLVEAKMIEFDETSGKMSVTDLGRIAAKYYIRVASIEIFNENFKPRQTEADVLSMLAMSTEFDQIQVRENEIPELKFMMDEIIPCQVKGGTDTSQGKVNILLQGHISQVFVEDFALVSDTAFVAQNAGRIIRALLEIAISRRWAATGVVLLSLSKAVEKRMWPYDHPMSQFNLHRDVLYNLQQHADDTPVTDLAASNAEDLGNLIRLNKIHGAALLTAARQFPTLDISFSLRPMSHDLLSISIDLSKRFQWNERLHRTAEPFWVWVEDHEGVNILQVSNVLIRSATSSVHLDFIIPIRSTARPPFVTIRAISDRWMGVEDSVTIPFDHLVMPKPSTAHTSLLDLPYLPLKCLENPQLQAIYSKQFQVLNGIQTQCFWPMYHTQESVLVCAPSASGKTTLGEFAVWNALRSDHPCRILIVAARRDDARNHASRLRGTFSQSMKLDINLLLRSSDFLSRPSTQSFIGVTHPGALLSFYANASPDDFGRSLSLLLLDDLHLMDEQYELAISRMLVSTRAARVRTIGLSASLNDPLDIGSWLGVDPSFILSFRPKDRGTAFSTTVQTFTLPHSAVLLKAMTKPAFDVVHSYPGEPTILFVTSRAQCLTVARDLVTQSGAQMDLNGFLGTSPEGLEPYLRRLKDRASADILIRGIGIFHSGLAPSDQALVLELFALRIIQVLVVPREACWTLPVRSSIVVVMGTQYLQIKSGFDASSSSSAGGADRQVARYTNQELVKMQSFAVQPPTTTTSISTTGKFVLLCQAEHRDSYLRFLTEGLPLESLLHLPSSNVLRSAFQAEMAKGTIKTKQDGLDFLTHTFLIHRIRSNPTFYGAMTSDEEDEYERLSRVVDRCMDEENIETEEKVESKVLEKVKENAIRVVPGSAPKV</sequence>
<keyword evidence="3" id="KW-0347">Helicase</keyword>
<dbReference type="SUPFAM" id="SSF158702">
    <property type="entry name" value="Sec63 N-terminal domain-like"/>
    <property type="match status" value="1"/>
</dbReference>
<feature type="domain" description="Helicase ATP-binding" evidence="5">
    <location>
        <begin position="309"/>
        <end position="499"/>
    </location>
</feature>
<dbReference type="Pfam" id="PF00270">
    <property type="entry name" value="DEAD"/>
    <property type="match status" value="2"/>
</dbReference>
<dbReference type="FunFam" id="3.40.50.300:FF:000062">
    <property type="entry name" value="U5 small nuclear ribonucleoprotein helicase"/>
    <property type="match status" value="1"/>
</dbReference>
<dbReference type="SUPFAM" id="SSF46785">
    <property type="entry name" value="Winged helix' DNA-binding domain"/>
    <property type="match status" value="1"/>
</dbReference>
<dbReference type="CDD" id="cd18795">
    <property type="entry name" value="SF2_C_Ski2"/>
    <property type="match status" value="1"/>
</dbReference>
<feature type="domain" description="Helicase C-terminal" evidence="6">
    <location>
        <begin position="515"/>
        <end position="718"/>
    </location>
</feature>
<dbReference type="SMART" id="SM00382">
    <property type="entry name" value="AAA"/>
    <property type="match status" value="2"/>
</dbReference>
<dbReference type="GO" id="GO:0005524">
    <property type="term" value="F:ATP binding"/>
    <property type="evidence" value="ECO:0007669"/>
    <property type="project" value="UniProtKB-KW"/>
</dbReference>
<dbReference type="Gene3D" id="2.60.40.150">
    <property type="entry name" value="C2 domain"/>
    <property type="match status" value="1"/>
</dbReference>
<dbReference type="InterPro" id="IPR004179">
    <property type="entry name" value="Sec63-dom"/>
</dbReference>
<evidence type="ECO:0000256" key="2">
    <source>
        <dbReference type="ARBA" id="ARBA00022801"/>
    </source>
</evidence>
<evidence type="ECO:0000259" key="6">
    <source>
        <dbReference type="PROSITE" id="PS51194"/>
    </source>
</evidence>
<evidence type="ECO:0000259" key="5">
    <source>
        <dbReference type="PROSITE" id="PS51192"/>
    </source>
</evidence>
<dbReference type="InterPro" id="IPR035892">
    <property type="entry name" value="C2_domain_sf"/>
</dbReference>
<evidence type="ECO:0000256" key="4">
    <source>
        <dbReference type="ARBA" id="ARBA00022840"/>
    </source>
</evidence>
<dbReference type="Gene3D" id="1.10.10.10">
    <property type="entry name" value="Winged helix-like DNA-binding domain superfamily/Winged helix DNA-binding domain"/>
    <property type="match status" value="2"/>
</dbReference>
<organism evidence="7">
    <name type="scientific">Phaffia rhodozyma</name>
    <name type="common">Yeast</name>
    <name type="synonym">Xanthophyllomyces dendrorhous</name>
    <dbReference type="NCBI Taxonomy" id="264483"/>
    <lineage>
        <taxon>Eukaryota</taxon>
        <taxon>Fungi</taxon>
        <taxon>Dikarya</taxon>
        <taxon>Basidiomycota</taxon>
        <taxon>Agaricomycotina</taxon>
        <taxon>Tremellomycetes</taxon>
        <taxon>Cystofilobasidiales</taxon>
        <taxon>Mrakiaceae</taxon>
        <taxon>Phaffia</taxon>
    </lineage>
</organism>
<dbReference type="InterPro" id="IPR057842">
    <property type="entry name" value="WH_MER3"/>
</dbReference>
<dbReference type="PANTHER" id="PTHR47961:SF13">
    <property type="entry name" value="ACTIVATING SIGNAL COINTEGRATOR 1 COMPLEX SUBUNIT 3"/>
    <property type="match status" value="1"/>
</dbReference>
<dbReference type="InterPro" id="IPR036390">
    <property type="entry name" value="WH_DNA-bd_sf"/>
</dbReference>